<evidence type="ECO:0000259" key="1">
    <source>
        <dbReference type="Pfam" id="PF01548"/>
    </source>
</evidence>
<reference evidence="2" key="1">
    <citation type="submission" date="2019-03" db="EMBL/GenBank/DDBJ databases">
        <title>Single cell metagenomics reveals metabolic interactions within the superorganism composed of flagellate Streblomastix strix and complex community of Bacteroidetes bacteria on its surface.</title>
        <authorList>
            <person name="Treitli S.C."/>
            <person name="Kolisko M."/>
            <person name="Husnik F."/>
            <person name="Keeling P."/>
            <person name="Hampl V."/>
        </authorList>
    </citation>
    <scope>NUCLEOTIDE SEQUENCE</scope>
    <source>
        <strain evidence="2">STM</strain>
    </source>
</reference>
<comment type="caution">
    <text evidence="2">The sequence shown here is derived from an EMBL/GenBank/DDBJ whole genome shotgun (WGS) entry which is preliminary data.</text>
</comment>
<dbReference type="GO" id="GO:0003677">
    <property type="term" value="F:DNA binding"/>
    <property type="evidence" value="ECO:0007669"/>
    <property type="project" value="InterPro"/>
</dbReference>
<dbReference type="InterPro" id="IPR002525">
    <property type="entry name" value="Transp_IS110-like_N"/>
</dbReference>
<organism evidence="2">
    <name type="scientific">termite gut metagenome</name>
    <dbReference type="NCBI Taxonomy" id="433724"/>
    <lineage>
        <taxon>unclassified sequences</taxon>
        <taxon>metagenomes</taxon>
        <taxon>organismal metagenomes</taxon>
    </lineage>
</organism>
<proteinExistence type="predicted"/>
<protein>
    <recommendedName>
        <fullName evidence="1">Transposase IS110-like N-terminal domain-containing protein</fullName>
    </recommendedName>
</protein>
<dbReference type="EMBL" id="SNRY01000850">
    <property type="protein sequence ID" value="KAA6335864.1"/>
    <property type="molecule type" value="Genomic_DNA"/>
</dbReference>
<dbReference type="InterPro" id="IPR047650">
    <property type="entry name" value="Transpos_IS110"/>
</dbReference>
<dbReference type="GO" id="GO:0006313">
    <property type="term" value="P:DNA transposition"/>
    <property type="evidence" value="ECO:0007669"/>
    <property type="project" value="InterPro"/>
</dbReference>
<dbReference type="GO" id="GO:0004803">
    <property type="term" value="F:transposase activity"/>
    <property type="evidence" value="ECO:0007669"/>
    <property type="project" value="InterPro"/>
</dbReference>
<name>A0A5J4RQG9_9ZZZZ</name>
<gene>
    <name evidence="2" type="ORF">EZS27_015929</name>
</gene>
<feature type="domain" description="Transposase IS110-like N-terminal" evidence="1">
    <location>
        <begin position="26"/>
        <end position="120"/>
    </location>
</feature>
<dbReference type="PANTHER" id="PTHR33055">
    <property type="entry name" value="TRANSPOSASE FOR INSERTION SEQUENCE ELEMENT IS1111A"/>
    <property type="match status" value="1"/>
</dbReference>
<dbReference type="AlphaFoldDB" id="A0A5J4RQG9"/>
<accession>A0A5J4RQG9</accession>
<evidence type="ECO:0000313" key="2">
    <source>
        <dbReference type="EMBL" id="KAA6335864.1"/>
    </source>
</evidence>
<sequence length="132" mass="14846">MIMAKKAKKIKTNKGIKLEVVNPNAAGIDVSSREMQVCVPEDRDGDNNRCFGTFTEDLHLISDWLKTCGITSVAMESTGVYWVQLYMRLEEDGFDVLLVNAKAIKNIGEKKTDKADAQWIMLLHSYGLLYNS</sequence>
<dbReference type="PANTHER" id="PTHR33055:SF13">
    <property type="entry name" value="TRANSPOSASE"/>
    <property type="match status" value="1"/>
</dbReference>
<dbReference type="Pfam" id="PF01548">
    <property type="entry name" value="DEDD_Tnp_IS110"/>
    <property type="match status" value="1"/>
</dbReference>